<dbReference type="InterPro" id="IPR036869">
    <property type="entry name" value="J_dom_sf"/>
</dbReference>
<dbReference type="InterPro" id="IPR018961">
    <property type="entry name" value="DnaJ_homolog_subfam-C_membr-28"/>
</dbReference>
<dbReference type="CDD" id="cd06257">
    <property type="entry name" value="DnaJ"/>
    <property type="match status" value="1"/>
</dbReference>
<reference evidence="5" key="1">
    <citation type="submission" date="2025-08" db="UniProtKB">
        <authorList>
            <consortium name="RefSeq"/>
        </authorList>
    </citation>
    <scope>IDENTIFICATION</scope>
    <source>
        <tissue evidence="5">Blood</tissue>
    </source>
</reference>
<dbReference type="PANTHER" id="PTHR39158:SF1">
    <property type="entry name" value="DNAJ HOMOLOG SUBFAMILY C MEMBER 28"/>
    <property type="match status" value="1"/>
</dbReference>
<dbReference type="GeneID" id="116550861"/>
<evidence type="ECO:0000259" key="3">
    <source>
        <dbReference type="PROSITE" id="PS50076"/>
    </source>
</evidence>
<evidence type="ECO:0000313" key="4">
    <source>
        <dbReference type="Proteomes" id="UP000504640"/>
    </source>
</evidence>
<feature type="compositionally biased region" description="Low complexity" evidence="2">
    <location>
        <begin position="38"/>
        <end position="47"/>
    </location>
</feature>
<dbReference type="AlphaFoldDB" id="A0A6J3HQS3"/>
<name>A0A6J3HQS3_SAPAP</name>
<dbReference type="Proteomes" id="UP000504640">
    <property type="component" value="Unplaced"/>
</dbReference>
<dbReference type="RefSeq" id="XP_032132858.1">
    <property type="nucleotide sequence ID" value="XM_032276967.1"/>
</dbReference>
<feature type="region of interest" description="Disordered" evidence="2">
    <location>
        <begin position="1"/>
        <end position="47"/>
    </location>
</feature>
<organism evidence="4 5">
    <name type="scientific">Sapajus apella</name>
    <name type="common">Brown-capped capuchin</name>
    <name type="synonym">Cebus apella</name>
    <dbReference type="NCBI Taxonomy" id="9515"/>
    <lineage>
        <taxon>Eukaryota</taxon>
        <taxon>Metazoa</taxon>
        <taxon>Chordata</taxon>
        <taxon>Craniata</taxon>
        <taxon>Vertebrata</taxon>
        <taxon>Euteleostomi</taxon>
        <taxon>Mammalia</taxon>
        <taxon>Eutheria</taxon>
        <taxon>Euarchontoglires</taxon>
        <taxon>Primates</taxon>
        <taxon>Haplorrhini</taxon>
        <taxon>Platyrrhini</taxon>
        <taxon>Cebidae</taxon>
        <taxon>Cebinae</taxon>
        <taxon>Sapajus</taxon>
    </lineage>
</organism>
<proteinExistence type="predicted"/>
<protein>
    <submittedName>
        <fullName evidence="5">DnaJ homolog subfamily C member 28 isoform X1</fullName>
    </submittedName>
</protein>
<keyword evidence="1" id="KW-0175">Coiled coil</keyword>
<dbReference type="PROSITE" id="PS50076">
    <property type="entry name" value="DNAJ_2"/>
    <property type="match status" value="1"/>
</dbReference>
<dbReference type="InterPro" id="IPR001623">
    <property type="entry name" value="DnaJ_domain"/>
</dbReference>
<evidence type="ECO:0000313" key="5">
    <source>
        <dbReference type="RefSeq" id="XP_032132858.1"/>
    </source>
</evidence>
<gene>
    <name evidence="5" type="primary">DNAJC28</name>
</gene>
<dbReference type="SUPFAM" id="SSF46565">
    <property type="entry name" value="Chaperone J-domain"/>
    <property type="match status" value="1"/>
</dbReference>
<feature type="coiled-coil region" evidence="1">
    <location>
        <begin position="346"/>
        <end position="373"/>
    </location>
</feature>
<keyword evidence="4" id="KW-1185">Reference proteome</keyword>
<accession>A0A6J3HQS3</accession>
<feature type="domain" description="J" evidence="3">
    <location>
        <begin position="107"/>
        <end position="188"/>
    </location>
</feature>
<dbReference type="PRINTS" id="PR00625">
    <property type="entry name" value="JDOMAIN"/>
</dbReference>
<dbReference type="PANTHER" id="PTHR39158">
    <property type="entry name" value="OS08G0560600 PROTEIN"/>
    <property type="match status" value="1"/>
</dbReference>
<dbReference type="Gene3D" id="1.10.287.110">
    <property type="entry name" value="DnaJ domain"/>
    <property type="match status" value="1"/>
</dbReference>
<sequence>MVLSRRRHRQGGSGTDTRRDGRTVHACAEPWHEGGSRGTPTPGPRRSFLGRTRSTIMNTVYVMMAHILRSHLIKATVIPNRVKMLPYIGIIRSRMMSTHKSKKKIREYYRLLNVEEGCSADDVRESFRKLAKQYHPDSSSNTADSATFIRIEEAYRKVLSHVIEQTNARQNEGDEEEEAEKFKYKTPQHRHYLSFEGIGFGTPSQREKQYRQFRADRATEQVMEYQKQKLQSQYFPDSVTVKNIRQSKEQKITQAIERLVEDLIQESMAKGDFDNLSGKGKPLKKFSDCSYIDPMTHNLNRILIDNGYQPEWILMQKEINDTIEQLREAILVSRKKLGNPMTPTEQKQWNHVCEQFQENIRKLNKRINDFNLIVPILTRQKVHFDAQKEIIRAQKIYETLIKTKEVTDRNSNNIDQGEEEKTPGIKKGFLKWMNLWKFIKISF</sequence>
<evidence type="ECO:0000256" key="1">
    <source>
        <dbReference type="SAM" id="Coils"/>
    </source>
</evidence>
<dbReference type="InterPro" id="IPR052573">
    <property type="entry name" value="DnaJ_C_subfamily_28"/>
</dbReference>
<dbReference type="SMART" id="SM00271">
    <property type="entry name" value="DnaJ"/>
    <property type="match status" value="1"/>
</dbReference>
<evidence type="ECO:0000256" key="2">
    <source>
        <dbReference type="SAM" id="MobiDB-lite"/>
    </source>
</evidence>
<feature type="compositionally biased region" description="Basic residues" evidence="2">
    <location>
        <begin position="1"/>
        <end position="10"/>
    </location>
</feature>
<dbReference type="CTD" id="54943"/>
<dbReference type="Pfam" id="PF00226">
    <property type="entry name" value="DnaJ"/>
    <property type="match status" value="1"/>
</dbReference>
<dbReference type="FunFam" id="1.10.287.110:FF:000094">
    <property type="entry name" value="dnaJ homolog subfamily C member 28"/>
    <property type="match status" value="1"/>
</dbReference>
<dbReference type="Pfam" id="PF09350">
    <property type="entry name" value="DJC28_CD"/>
    <property type="match status" value="1"/>
</dbReference>